<evidence type="ECO:0000259" key="3">
    <source>
        <dbReference type="PROSITE" id="PS51737"/>
    </source>
</evidence>
<feature type="coiled-coil region" evidence="1">
    <location>
        <begin position="450"/>
        <end position="477"/>
    </location>
</feature>
<dbReference type="Gene3D" id="3.40.50.1390">
    <property type="entry name" value="Resolvase, N-terminal catalytic domain"/>
    <property type="match status" value="1"/>
</dbReference>
<dbReference type="InterPro" id="IPR038109">
    <property type="entry name" value="DNA_bind_recomb_sf"/>
</dbReference>
<dbReference type="InterPro" id="IPR011109">
    <property type="entry name" value="DNA_bind_recombinase_dom"/>
</dbReference>
<dbReference type="Pfam" id="PF00239">
    <property type="entry name" value="Resolvase"/>
    <property type="match status" value="1"/>
</dbReference>
<sequence>MERDDRPTLRALGFTDDELKKLGLWEIQTGSPDDLAEMYVRRSKKKDTLSTLRQQVREMCAHATGEGKRIRRVWFEQRSASKAHVRREEFDNATGAVISGFSRTLYVYKTSRLSRRGMGQVGTLLDQFDQRRARIVMTVEKIDSSKGSRMVLAILSEQAREQAAEIAHWTKVGGDAHKAEGRWPGGVTPFGLECIKGSGKLTHHPFEYAIARRIAEGLLKGITPAEIANALNRDKVPTRKGKQWRAQTIIHLAQSPSWAGLIPNRERQTDEFGNHLDKWHRGGEPLMAANGHPIQAGEGVVTFAEWEKIRAIISGRARPGTTIGDRTRGVRKAATIMTGILRCPHCKGPMGNGGRNYRCLARINQGPSVCVGVATTRQRVDDAMEMLWMNHILSLSPESPTIHAIARRWLSYQDPAKESRKQAVSAALDNAASREVKLNKEYFIGGGMDEAQYETLRAELSAQIANLKAELAELGKLADLTPLMEPKALSALWASVGIDGRRALIQAALTSVTVLPAKGLGDRTPIADRLVPEWRDKSDERNLDAAFAAIERSRTRRKALEAV</sequence>
<feature type="domain" description="Recombinase" evidence="3">
    <location>
        <begin position="189"/>
        <end position="319"/>
    </location>
</feature>
<dbReference type="RefSeq" id="WP_344559355.1">
    <property type="nucleotide sequence ID" value="NZ_BAAANS010000112.1"/>
</dbReference>
<feature type="domain" description="Resolvase/invertase-type recombinase catalytic" evidence="2">
    <location>
        <begin position="35"/>
        <end position="181"/>
    </location>
</feature>
<dbReference type="PANTHER" id="PTHR30461">
    <property type="entry name" value="DNA-INVERTASE FROM LAMBDOID PROPHAGE"/>
    <property type="match status" value="1"/>
</dbReference>
<organism evidence="4 5">
    <name type="scientific">Kitasatospora saccharophila</name>
    <dbReference type="NCBI Taxonomy" id="407973"/>
    <lineage>
        <taxon>Bacteria</taxon>
        <taxon>Bacillati</taxon>
        <taxon>Actinomycetota</taxon>
        <taxon>Actinomycetes</taxon>
        <taxon>Kitasatosporales</taxon>
        <taxon>Streptomycetaceae</taxon>
        <taxon>Kitasatospora</taxon>
    </lineage>
</organism>
<evidence type="ECO:0000313" key="5">
    <source>
        <dbReference type="Proteomes" id="UP001500897"/>
    </source>
</evidence>
<dbReference type="PROSITE" id="PS51737">
    <property type="entry name" value="RECOMBINASE_DNA_BIND"/>
    <property type="match status" value="1"/>
</dbReference>
<evidence type="ECO:0000259" key="2">
    <source>
        <dbReference type="PROSITE" id="PS51736"/>
    </source>
</evidence>
<comment type="caution">
    <text evidence="4">The sequence shown here is derived from an EMBL/GenBank/DDBJ whole genome shotgun (WGS) entry which is preliminary data.</text>
</comment>
<dbReference type="PANTHER" id="PTHR30461:SF23">
    <property type="entry name" value="DNA RECOMBINASE-RELATED"/>
    <property type="match status" value="1"/>
</dbReference>
<dbReference type="EMBL" id="BAAANS010000112">
    <property type="protein sequence ID" value="GAA2125696.1"/>
    <property type="molecule type" value="Genomic_DNA"/>
</dbReference>
<evidence type="ECO:0000313" key="4">
    <source>
        <dbReference type="EMBL" id="GAA2125696.1"/>
    </source>
</evidence>
<dbReference type="PROSITE" id="PS51736">
    <property type="entry name" value="RECOMBINASES_3"/>
    <property type="match status" value="1"/>
</dbReference>
<dbReference type="Pfam" id="PF07508">
    <property type="entry name" value="Recombinase"/>
    <property type="match status" value="1"/>
</dbReference>
<gene>
    <name evidence="4" type="ORF">GCM10009759_77820</name>
</gene>
<dbReference type="Gene3D" id="3.90.1750.20">
    <property type="entry name" value="Putative Large Serine Recombinase, Chain B, Domain 2"/>
    <property type="match status" value="1"/>
</dbReference>
<keyword evidence="1" id="KW-0175">Coiled coil</keyword>
<dbReference type="SMART" id="SM00857">
    <property type="entry name" value="Resolvase"/>
    <property type="match status" value="1"/>
</dbReference>
<keyword evidence="5" id="KW-1185">Reference proteome</keyword>
<proteinExistence type="predicted"/>
<dbReference type="InterPro" id="IPR036162">
    <property type="entry name" value="Resolvase-like_N_sf"/>
</dbReference>
<dbReference type="Proteomes" id="UP001500897">
    <property type="component" value="Unassembled WGS sequence"/>
</dbReference>
<accession>A0ABN2YDT6</accession>
<evidence type="ECO:0000256" key="1">
    <source>
        <dbReference type="SAM" id="Coils"/>
    </source>
</evidence>
<name>A0ABN2YDT6_9ACTN</name>
<dbReference type="InterPro" id="IPR006119">
    <property type="entry name" value="Resolv_N"/>
</dbReference>
<reference evidence="4 5" key="1">
    <citation type="journal article" date="2019" name="Int. J. Syst. Evol. Microbiol.">
        <title>The Global Catalogue of Microorganisms (GCM) 10K type strain sequencing project: providing services to taxonomists for standard genome sequencing and annotation.</title>
        <authorList>
            <consortium name="The Broad Institute Genomics Platform"/>
            <consortium name="The Broad Institute Genome Sequencing Center for Infectious Disease"/>
            <person name="Wu L."/>
            <person name="Ma J."/>
        </authorList>
    </citation>
    <scope>NUCLEOTIDE SEQUENCE [LARGE SCALE GENOMIC DNA]</scope>
    <source>
        <strain evidence="4 5">JCM 14559</strain>
    </source>
</reference>
<evidence type="ECO:0008006" key="6">
    <source>
        <dbReference type="Google" id="ProtNLM"/>
    </source>
</evidence>
<protein>
    <recommendedName>
        <fullName evidence="6">DNA invertase Pin-like site-specific DNA recombinase</fullName>
    </recommendedName>
</protein>
<dbReference type="InterPro" id="IPR050639">
    <property type="entry name" value="SSR_resolvase"/>
</dbReference>
<dbReference type="SUPFAM" id="SSF53041">
    <property type="entry name" value="Resolvase-like"/>
    <property type="match status" value="1"/>
</dbReference>